<dbReference type="GO" id="GO:0009252">
    <property type="term" value="P:peptidoglycan biosynthetic process"/>
    <property type="evidence" value="ECO:0007669"/>
    <property type="project" value="UniProtKB-UniRule"/>
</dbReference>
<dbReference type="HAMAP" id="MF_00037">
    <property type="entry name" value="MurB"/>
    <property type="match status" value="1"/>
</dbReference>
<dbReference type="EMBL" id="FQXK01000032">
    <property type="protein sequence ID" value="SHI52050.1"/>
    <property type="molecule type" value="Genomic_DNA"/>
</dbReference>
<dbReference type="InterPro" id="IPR011601">
    <property type="entry name" value="MurB_C"/>
</dbReference>
<dbReference type="PANTHER" id="PTHR21071">
    <property type="entry name" value="UDP-N-ACETYLENOLPYRUVOYLGLUCOSAMINE REDUCTASE"/>
    <property type="match status" value="1"/>
</dbReference>
<dbReference type="SUPFAM" id="SSF56194">
    <property type="entry name" value="Uridine diphospho-N-Acetylenolpyruvylglucosamine reductase, MurB, C-terminal domain"/>
    <property type="match status" value="1"/>
</dbReference>
<keyword evidence="11 16" id="KW-0573">Peptidoglycan synthesis</keyword>
<comment type="catalytic activity">
    <reaction evidence="15 16">
        <text>UDP-N-acetyl-alpha-D-muramate + NADP(+) = UDP-N-acetyl-3-O-(1-carboxyvinyl)-alpha-D-glucosamine + NADPH + H(+)</text>
        <dbReference type="Rhea" id="RHEA:12248"/>
        <dbReference type="ChEBI" id="CHEBI:15378"/>
        <dbReference type="ChEBI" id="CHEBI:57783"/>
        <dbReference type="ChEBI" id="CHEBI:58349"/>
        <dbReference type="ChEBI" id="CHEBI:68483"/>
        <dbReference type="ChEBI" id="CHEBI:70757"/>
        <dbReference type="EC" id="1.3.1.98"/>
    </reaction>
</comment>
<dbReference type="InterPro" id="IPR036318">
    <property type="entry name" value="FAD-bd_PCMH-like_sf"/>
</dbReference>
<evidence type="ECO:0000256" key="16">
    <source>
        <dbReference type="HAMAP-Rule" id="MF_00037"/>
    </source>
</evidence>
<keyword evidence="9 16" id="KW-0521">NADP</keyword>
<keyword evidence="10 16" id="KW-0133">Cell shape</keyword>
<comment type="subcellular location">
    <subcellularLocation>
        <location evidence="3 16">Cytoplasm</location>
    </subcellularLocation>
</comment>
<evidence type="ECO:0000256" key="4">
    <source>
        <dbReference type="ARBA" id="ARBA00004752"/>
    </source>
</evidence>
<gene>
    <name evidence="16" type="primary">murB</name>
    <name evidence="18" type="ORF">SAMN02745229_03213</name>
</gene>
<sequence>MNQEILDQINMIIPQENILRDEPMSRHTTFRTGGPADCFIRIKSGEELSKLIALLTKENIDFFITGNGSNLLMSDKGYRGVIISMTGLDELEVDGNRIHAGAGILTSKVAQEAYKNSLTGMEALAGIPGSIGGCLYMNAGAYGSEMKDVTVSAEIMFGDGHIEEVSVDDLGLRYRGSRISDEKLLVLSVNLSLFAGDKKAIEEAMADFAARRRDKQPLEFPSAGSTFKRPEGYFAGKLIQDAGLRGFSIGGAQVSEKHCGFVVNKGGATSQDVIDVIRHVQKTVLEDSGVKLETEVILLGDFE</sequence>
<evidence type="ECO:0000256" key="9">
    <source>
        <dbReference type="ARBA" id="ARBA00022857"/>
    </source>
</evidence>
<feature type="domain" description="FAD-binding PCMH-type" evidence="17">
    <location>
        <begin position="32"/>
        <end position="231"/>
    </location>
</feature>
<evidence type="ECO:0000256" key="10">
    <source>
        <dbReference type="ARBA" id="ARBA00022960"/>
    </source>
</evidence>
<dbReference type="Gene3D" id="3.30.43.10">
    <property type="entry name" value="Uridine Diphospho-n-acetylenolpyruvylglucosamine Reductase, domain 2"/>
    <property type="match status" value="1"/>
</dbReference>
<keyword evidence="7 16" id="KW-0285">Flavoprotein</keyword>
<evidence type="ECO:0000259" key="17">
    <source>
        <dbReference type="PROSITE" id="PS51387"/>
    </source>
</evidence>
<dbReference type="GO" id="GO:0051301">
    <property type="term" value="P:cell division"/>
    <property type="evidence" value="ECO:0007669"/>
    <property type="project" value="UniProtKB-KW"/>
</dbReference>
<dbReference type="NCBIfam" id="NF010480">
    <property type="entry name" value="PRK13905.1"/>
    <property type="match status" value="1"/>
</dbReference>
<dbReference type="GO" id="GO:0071949">
    <property type="term" value="F:FAD binding"/>
    <property type="evidence" value="ECO:0007669"/>
    <property type="project" value="InterPro"/>
</dbReference>
<dbReference type="GO" id="GO:0005829">
    <property type="term" value="C:cytosol"/>
    <property type="evidence" value="ECO:0007669"/>
    <property type="project" value="TreeGrafter"/>
</dbReference>
<organism evidence="18 19">
    <name type="scientific">Butyrivibrio fibrisolvens DSM 3071</name>
    <dbReference type="NCBI Taxonomy" id="1121131"/>
    <lineage>
        <taxon>Bacteria</taxon>
        <taxon>Bacillati</taxon>
        <taxon>Bacillota</taxon>
        <taxon>Clostridia</taxon>
        <taxon>Lachnospirales</taxon>
        <taxon>Lachnospiraceae</taxon>
        <taxon>Butyrivibrio</taxon>
    </lineage>
</organism>
<comment type="similarity">
    <text evidence="16">Belongs to the MurB family.</text>
</comment>
<dbReference type="GeneID" id="89511719"/>
<dbReference type="UniPathway" id="UPA00219"/>
<dbReference type="RefSeq" id="WP_242951211.1">
    <property type="nucleotide sequence ID" value="NZ_FQXK01000032.1"/>
</dbReference>
<evidence type="ECO:0000256" key="12">
    <source>
        <dbReference type="ARBA" id="ARBA00023002"/>
    </source>
</evidence>
<evidence type="ECO:0000256" key="8">
    <source>
        <dbReference type="ARBA" id="ARBA00022827"/>
    </source>
</evidence>
<dbReference type="AlphaFoldDB" id="A0A1M6BTJ7"/>
<keyword evidence="8 16" id="KW-0274">FAD</keyword>
<reference evidence="19" key="1">
    <citation type="submission" date="2016-11" db="EMBL/GenBank/DDBJ databases">
        <authorList>
            <person name="Varghese N."/>
            <person name="Submissions S."/>
        </authorList>
    </citation>
    <scope>NUCLEOTIDE SEQUENCE [LARGE SCALE GENOMIC DNA]</scope>
    <source>
        <strain evidence="19">DSM 3071</strain>
    </source>
</reference>
<name>A0A1M6BTJ7_BUTFI</name>
<dbReference type="Proteomes" id="UP000184278">
    <property type="component" value="Unassembled WGS sequence"/>
</dbReference>
<dbReference type="STRING" id="1121131.SAMN02745229_03213"/>
<dbReference type="InterPro" id="IPR006094">
    <property type="entry name" value="Oxid_FAD_bind_N"/>
</dbReference>
<dbReference type="PROSITE" id="PS51387">
    <property type="entry name" value="FAD_PCMH"/>
    <property type="match status" value="1"/>
</dbReference>
<dbReference type="GO" id="GO:0008762">
    <property type="term" value="F:UDP-N-acetylmuramate dehydrogenase activity"/>
    <property type="evidence" value="ECO:0007669"/>
    <property type="project" value="UniProtKB-UniRule"/>
</dbReference>
<keyword evidence="13 16" id="KW-0131">Cell cycle</keyword>
<evidence type="ECO:0000256" key="6">
    <source>
        <dbReference type="ARBA" id="ARBA00022618"/>
    </source>
</evidence>
<evidence type="ECO:0000256" key="3">
    <source>
        <dbReference type="ARBA" id="ARBA00004496"/>
    </source>
</evidence>
<dbReference type="InterPro" id="IPR016167">
    <property type="entry name" value="FAD-bd_PCMH_sub1"/>
</dbReference>
<evidence type="ECO:0000256" key="11">
    <source>
        <dbReference type="ARBA" id="ARBA00022984"/>
    </source>
</evidence>
<evidence type="ECO:0000256" key="13">
    <source>
        <dbReference type="ARBA" id="ARBA00023306"/>
    </source>
</evidence>
<keyword evidence="6 16" id="KW-0132">Cell division</keyword>
<keyword evidence="19" id="KW-1185">Reference proteome</keyword>
<dbReference type="InterPro" id="IPR016169">
    <property type="entry name" value="FAD-bd_PCMH_sub2"/>
</dbReference>
<keyword evidence="5 16" id="KW-0963">Cytoplasm</keyword>
<dbReference type="Pfam" id="PF01565">
    <property type="entry name" value="FAD_binding_4"/>
    <property type="match status" value="1"/>
</dbReference>
<evidence type="ECO:0000256" key="2">
    <source>
        <dbReference type="ARBA" id="ARBA00003921"/>
    </source>
</evidence>
<protein>
    <recommendedName>
        <fullName evidence="16">UDP-N-acetylenolpyruvoylglucosamine reductase</fullName>
        <ecNumber evidence="16">1.3.1.98</ecNumber>
    </recommendedName>
    <alternativeName>
        <fullName evidence="16">UDP-N-acetylmuramate dehydrogenase</fullName>
    </alternativeName>
</protein>
<feature type="active site" evidence="16">
    <location>
        <position position="295"/>
    </location>
</feature>
<keyword evidence="14 16" id="KW-0961">Cell wall biogenesis/degradation</keyword>
<comment type="function">
    <text evidence="2 16">Cell wall formation.</text>
</comment>
<evidence type="ECO:0000256" key="5">
    <source>
        <dbReference type="ARBA" id="ARBA00022490"/>
    </source>
</evidence>
<dbReference type="Gene3D" id="3.30.465.10">
    <property type="match status" value="1"/>
</dbReference>
<evidence type="ECO:0000256" key="7">
    <source>
        <dbReference type="ARBA" id="ARBA00022630"/>
    </source>
</evidence>
<keyword evidence="12 16" id="KW-0560">Oxidoreductase</keyword>
<dbReference type="InterPro" id="IPR036635">
    <property type="entry name" value="MurB_C_sf"/>
</dbReference>
<dbReference type="InterPro" id="IPR016166">
    <property type="entry name" value="FAD-bd_PCMH"/>
</dbReference>
<dbReference type="Gene3D" id="3.90.78.10">
    <property type="entry name" value="UDP-N-acetylenolpyruvoylglucosamine reductase, C-terminal domain"/>
    <property type="match status" value="1"/>
</dbReference>
<evidence type="ECO:0000256" key="14">
    <source>
        <dbReference type="ARBA" id="ARBA00023316"/>
    </source>
</evidence>
<comment type="pathway">
    <text evidence="4 16">Cell wall biogenesis; peptidoglycan biosynthesis.</text>
</comment>
<evidence type="ECO:0000313" key="18">
    <source>
        <dbReference type="EMBL" id="SHI52050.1"/>
    </source>
</evidence>
<dbReference type="Pfam" id="PF02873">
    <property type="entry name" value="MurB_C"/>
    <property type="match status" value="1"/>
</dbReference>
<dbReference type="InterPro" id="IPR003170">
    <property type="entry name" value="MurB"/>
</dbReference>
<dbReference type="GO" id="GO:0071555">
    <property type="term" value="P:cell wall organization"/>
    <property type="evidence" value="ECO:0007669"/>
    <property type="project" value="UniProtKB-KW"/>
</dbReference>
<feature type="active site" description="Proton donor" evidence="16">
    <location>
        <position position="225"/>
    </location>
</feature>
<proteinExistence type="inferred from homology"/>
<dbReference type="SUPFAM" id="SSF56176">
    <property type="entry name" value="FAD-binding/transporter-associated domain-like"/>
    <property type="match status" value="1"/>
</dbReference>
<feature type="active site" evidence="16">
    <location>
        <position position="175"/>
    </location>
</feature>
<evidence type="ECO:0000256" key="15">
    <source>
        <dbReference type="ARBA" id="ARBA00048914"/>
    </source>
</evidence>
<evidence type="ECO:0000313" key="19">
    <source>
        <dbReference type="Proteomes" id="UP000184278"/>
    </source>
</evidence>
<dbReference type="NCBIfam" id="TIGR00179">
    <property type="entry name" value="murB"/>
    <property type="match status" value="1"/>
</dbReference>
<dbReference type="GO" id="GO:0008360">
    <property type="term" value="P:regulation of cell shape"/>
    <property type="evidence" value="ECO:0007669"/>
    <property type="project" value="UniProtKB-KW"/>
</dbReference>
<comment type="cofactor">
    <cofactor evidence="1 16">
        <name>FAD</name>
        <dbReference type="ChEBI" id="CHEBI:57692"/>
    </cofactor>
</comment>
<dbReference type="PANTHER" id="PTHR21071:SF4">
    <property type="entry name" value="UDP-N-ACETYLENOLPYRUVOYLGLUCOSAMINE REDUCTASE"/>
    <property type="match status" value="1"/>
</dbReference>
<accession>A0A1M6BTJ7</accession>
<dbReference type="EC" id="1.3.1.98" evidence="16"/>
<evidence type="ECO:0000256" key="1">
    <source>
        <dbReference type="ARBA" id="ARBA00001974"/>
    </source>
</evidence>